<name>A0A395HRT9_ASPHC</name>
<dbReference type="EMBL" id="KZ824303">
    <property type="protein sequence ID" value="RAL09568.1"/>
    <property type="molecule type" value="Genomic_DNA"/>
</dbReference>
<evidence type="ECO:0000313" key="1">
    <source>
        <dbReference type="EMBL" id="RAL09568.1"/>
    </source>
</evidence>
<reference evidence="1 2" key="1">
    <citation type="submission" date="2018-02" db="EMBL/GenBank/DDBJ databases">
        <title>The genomes of Aspergillus section Nigri reveals drivers in fungal speciation.</title>
        <authorList>
            <consortium name="DOE Joint Genome Institute"/>
            <person name="Vesth T.C."/>
            <person name="Nybo J."/>
            <person name="Theobald S."/>
            <person name="Brandl J."/>
            <person name="Frisvad J.C."/>
            <person name="Nielsen K.F."/>
            <person name="Lyhne E.K."/>
            <person name="Kogle M.E."/>
            <person name="Kuo A."/>
            <person name="Riley R."/>
            <person name="Clum A."/>
            <person name="Nolan M."/>
            <person name="Lipzen A."/>
            <person name="Salamov A."/>
            <person name="Henrissat B."/>
            <person name="Wiebenga A."/>
            <person name="De vries R.P."/>
            <person name="Grigoriev I.V."/>
            <person name="Mortensen U.H."/>
            <person name="Andersen M.R."/>
            <person name="Baker S.E."/>
        </authorList>
    </citation>
    <scope>NUCLEOTIDE SEQUENCE [LARGE SCALE GENOMIC DNA]</scope>
    <source>
        <strain evidence="1 2">CBS 101889</strain>
    </source>
</reference>
<dbReference type="RefSeq" id="XP_025548722.1">
    <property type="nucleotide sequence ID" value="XM_025690273.1"/>
</dbReference>
<protein>
    <submittedName>
        <fullName evidence="1">Uncharacterized protein</fullName>
    </submittedName>
</protein>
<sequence length="118" mass="12962">MSTTLLPHGFLDCRLTITAMFLSSCRFQLCLSGPDFYVLVDLHLERRALSIACCPAARPEKLVAQKPGELMAVPPKKIVRSLASLFRVVSGLLLVLTTQLPSVASRCRLGHLWPNCPS</sequence>
<keyword evidence="2" id="KW-1185">Reference proteome</keyword>
<gene>
    <name evidence="1" type="ORF">BO97DRAFT_167335</name>
</gene>
<evidence type="ECO:0000313" key="2">
    <source>
        <dbReference type="Proteomes" id="UP000248961"/>
    </source>
</evidence>
<dbReference type="VEuPathDB" id="FungiDB:BO97DRAFT_167335"/>
<dbReference type="GeneID" id="37194562"/>
<organism evidence="1 2">
    <name type="scientific">Aspergillus homomorphus (strain CBS 101889)</name>
    <dbReference type="NCBI Taxonomy" id="1450537"/>
    <lineage>
        <taxon>Eukaryota</taxon>
        <taxon>Fungi</taxon>
        <taxon>Dikarya</taxon>
        <taxon>Ascomycota</taxon>
        <taxon>Pezizomycotina</taxon>
        <taxon>Eurotiomycetes</taxon>
        <taxon>Eurotiomycetidae</taxon>
        <taxon>Eurotiales</taxon>
        <taxon>Aspergillaceae</taxon>
        <taxon>Aspergillus</taxon>
        <taxon>Aspergillus subgen. Circumdati</taxon>
    </lineage>
</organism>
<dbReference type="AlphaFoldDB" id="A0A395HRT9"/>
<dbReference type="Proteomes" id="UP000248961">
    <property type="component" value="Unassembled WGS sequence"/>
</dbReference>
<accession>A0A395HRT9</accession>
<proteinExistence type="predicted"/>